<dbReference type="PROSITE" id="PS50893">
    <property type="entry name" value="ABC_TRANSPORTER_2"/>
    <property type="match status" value="1"/>
</dbReference>
<dbReference type="RefSeq" id="WP_243117392.1">
    <property type="nucleotide sequence ID" value="NZ_DAIPCY010000010.1"/>
</dbReference>
<dbReference type="Gene3D" id="3.40.50.300">
    <property type="entry name" value="P-loop containing nucleotide triphosphate hydrolases"/>
    <property type="match status" value="1"/>
</dbReference>
<keyword evidence="5" id="KW-1185">Reference proteome</keyword>
<dbReference type="InterPro" id="IPR003593">
    <property type="entry name" value="AAA+_ATPase"/>
</dbReference>
<dbReference type="InterPro" id="IPR050107">
    <property type="entry name" value="ABC_carbohydrate_import_ATPase"/>
</dbReference>
<dbReference type="GO" id="GO:0005524">
    <property type="term" value="F:ATP binding"/>
    <property type="evidence" value="ECO:0007669"/>
    <property type="project" value="UniProtKB-KW"/>
</dbReference>
<evidence type="ECO:0000259" key="3">
    <source>
        <dbReference type="PROSITE" id="PS50893"/>
    </source>
</evidence>
<dbReference type="PANTHER" id="PTHR43790:SF8">
    <property type="entry name" value="SUGAR ABC TRANSPORTER ATP-BINDING PROTEIN"/>
    <property type="match status" value="1"/>
</dbReference>
<evidence type="ECO:0000313" key="4">
    <source>
        <dbReference type="EMBL" id="TCS78055.1"/>
    </source>
</evidence>
<dbReference type="SMART" id="SM00382">
    <property type="entry name" value="AAA"/>
    <property type="match status" value="1"/>
</dbReference>
<dbReference type="AlphaFoldDB" id="A0A4R3K5M3"/>
<feature type="domain" description="ABC transporter" evidence="3">
    <location>
        <begin position="9"/>
        <end position="245"/>
    </location>
</feature>
<dbReference type="Pfam" id="PF00005">
    <property type="entry name" value="ABC_tran"/>
    <property type="match status" value="1"/>
</dbReference>
<dbReference type="CDD" id="cd03216">
    <property type="entry name" value="ABC_Carb_Monos_I"/>
    <property type="match status" value="1"/>
</dbReference>
<sequence>MSSKKVPFLRIKNIHKNFGHIQALQGVSMEAYRGEVLAIVGDNGAGKSTLIKILSGVLTPDTGTIQIENDIYRSLTPRKAIDAGISTVYQDLALGNTMDVKSNLFLGSEMTRRGFLQKKRMDEEARKLIGSLEINIPDVTVPVGSLSGGQRQGVAVARLVHNGGRLLIFDEPTAAMGLNESSAVLKLIKRLAAEGFAVIVISHNLPQVFHISDRICVMRQGKAVKEFMTCDTTMDIVVSLITGVTTQ</sequence>
<gene>
    <name evidence="4" type="ORF">EDD59_11314</name>
</gene>
<proteinExistence type="predicted"/>
<evidence type="ECO:0000313" key="5">
    <source>
        <dbReference type="Proteomes" id="UP000295726"/>
    </source>
</evidence>
<protein>
    <submittedName>
        <fullName evidence="4">Monosaccharide ABC transporter ATP-binding protein (CUT2 family)</fullName>
    </submittedName>
</protein>
<dbReference type="InterPro" id="IPR003439">
    <property type="entry name" value="ABC_transporter-like_ATP-bd"/>
</dbReference>
<dbReference type="Proteomes" id="UP000295726">
    <property type="component" value="Unassembled WGS sequence"/>
</dbReference>
<dbReference type="PANTHER" id="PTHR43790">
    <property type="entry name" value="CARBOHYDRATE TRANSPORT ATP-BINDING PROTEIN MG119-RELATED"/>
    <property type="match status" value="1"/>
</dbReference>
<evidence type="ECO:0000256" key="2">
    <source>
        <dbReference type="ARBA" id="ARBA00022840"/>
    </source>
</evidence>
<dbReference type="GO" id="GO:0016887">
    <property type="term" value="F:ATP hydrolysis activity"/>
    <property type="evidence" value="ECO:0007669"/>
    <property type="project" value="InterPro"/>
</dbReference>
<dbReference type="SUPFAM" id="SSF52540">
    <property type="entry name" value="P-loop containing nucleoside triphosphate hydrolases"/>
    <property type="match status" value="1"/>
</dbReference>
<dbReference type="InterPro" id="IPR027417">
    <property type="entry name" value="P-loop_NTPase"/>
</dbReference>
<keyword evidence="1" id="KW-0547">Nucleotide-binding</keyword>
<keyword evidence="2 4" id="KW-0067">ATP-binding</keyword>
<name>A0A4R3K5M3_9FIRM</name>
<comment type="caution">
    <text evidence="4">The sequence shown here is derived from an EMBL/GenBank/DDBJ whole genome shotgun (WGS) entry which is preliminary data.</text>
</comment>
<organism evidence="4 5">
    <name type="scientific">Muricomes intestini</name>
    <dbReference type="NCBI Taxonomy" id="1796634"/>
    <lineage>
        <taxon>Bacteria</taxon>
        <taxon>Bacillati</taxon>
        <taxon>Bacillota</taxon>
        <taxon>Clostridia</taxon>
        <taxon>Lachnospirales</taxon>
        <taxon>Lachnospiraceae</taxon>
        <taxon>Muricomes</taxon>
    </lineage>
</organism>
<accession>A0A4R3K5M3</accession>
<reference evidence="4 5" key="1">
    <citation type="submission" date="2019-03" db="EMBL/GenBank/DDBJ databases">
        <title>Genomic Encyclopedia of Type Strains, Phase IV (KMG-IV): sequencing the most valuable type-strain genomes for metagenomic binning, comparative biology and taxonomic classification.</title>
        <authorList>
            <person name="Goeker M."/>
        </authorList>
    </citation>
    <scope>NUCLEOTIDE SEQUENCE [LARGE SCALE GENOMIC DNA]</scope>
    <source>
        <strain evidence="4 5">DSM 29489</strain>
    </source>
</reference>
<evidence type="ECO:0000256" key="1">
    <source>
        <dbReference type="ARBA" id="ARBA00022741"/>
    </source>
</evidence>
<dbReference type="EMBL" id="SLZZ01000013">
    <property type="protein sequence ID" value="TCS78055.1"/>
    <property type="molecule type" value="Genomic_DNA"/>
</dbReference>